<evidence type="ECO:0000313" key="1">
    <source>
        <dbReference type="EMBL" id="KAJ0043656.1"/>
    </source>
</evidence>
<keyword evidence="2" id="KW-1185">Reference proteome</keyword>
<proteinExistence type="predicted"/>
<name>A0ACC0YZ06_9ROSI</name>
<comment type="caution">
    <text evidence="1">The sequence shown here is derived from an EMBL/GenBank/DDBJ whole genome shotgun (WGS) entry which is preliminary data.</text>
</comment>
<dbReference type="EMBL" id="CM047739">
    <property type="protein sequence ID" value="KAJ0043656.1"/>
    <property type="molecule type" value="Genomic_DNA"/>
</dbReference>
<dbReference type="Proteomes" id="UP001163603">
    <property type="component" value="Chromosome 4"/>
</dbReference>
<sequence length="67" mass="6692">MEKISSSKAVMMVLVLAVAAAIVSAQSNGMAPAPSPSMDTGAAFSLPVSGAIVGSSLVLSLFALFRH</sequence>
<protein>
    <submittedName>
        <fullName evidence="1">Uncharacterized protein</fullName>
    </submittedName>
</protein>
<reference evidence="2" key="1">
    <citation type="journal article" date="2023" name="G3 (Bethesda)">
        <title>Genome assembly and association tests identify interacting loci associated with vigor, precocity, and sex in interspecific pistachio rootstocks.</title>
        <authorList>
            <person name="Palmer W."/>
            <person name="Jacygrad E."/>
            <person name="Sagayaradj S."/>
            <person name="Cavanaugh K."/>
            <person name="Han R."/>
            <person name="Bertier L."/>
            <person name="Beede B."/>
            <person name="Kafkas S."/>
            <person name="Golino D."/>
            <person name="Preece J."/>
            <person name="Michelmore R."/>
        </authorList>
    </citation>
    <scope>NUCLEOTIDE SEQUENCE [LARGE SCALE GENOMIC DNA]</scope>
</reference>
<evidence type="ECO:0000313" key="2">
    <source>
        <dbReference type="Proteomes" id="UP001163603"/>
    </source>
</evidence>
<accession>A0ACC0YZ06</accession>
<organism evidence="1 2">
    <name type="scientific">Pistacia integerrima</name>
    <dbReference type="NCBI Taxonomy" id="434235"/>
    <lineage>
        <taxon>Eukaryota</taxon>
        <taxon>Viridiplantae</taxon>
        <taxon>Streptophyta</taxon>
        <taxon>Embryophyta</taxon>
        <taxon>Tracheophyta</taxon>
        <taxon>Spermatophyta</taxon>
        <taxon>Magnoliopsida</taxon>
        <taxon>eudicotyledons</taxon>
        <taxon>Gunneridae</taxon>
        <taxon>Pentapetalae</taxon>
        <taxon>rosids</taxon>
        <taxon>malvids</taxon>
        <taxon>Sapindales</taxon>
        <taxon>Anacardiaceae</taxon>
        <taxon>Pistacia</taxon>
    </lineage>
</organism>
<gene>
    <name evidence="1" type="ORF">Pint_17953</name>
</gene>